<dbReference type="Proteomes" id="UP001054889">
    <property type="component" value="Unassembled WGS sequence"/>
</dbReference>
<evidence type="ECO:0000313" key="1">
    <source>
        <dbReference type="EMBL" id="GJN10371.1"/>
    </source>
</evidence>
<dbReference type="EMBL" id="BQKI01000017">
    <property type="protein sequence ID" value="GJN10371.1"/>
    <property type="molecule type" value="Genomic_DNA"/>
</dbReference>
<gene>
    <name evidence="1" type="primary">ga28459</name>
    <name evidence="1" type="ORF">PR202_ga28459</name>
</gene>
<keyword evidence="2" id="KW-1185">Reference proteome</keyword>
<organism evidence="1 2">
    <name type="scientific">Eleusine coracana subsp. coracana</name>
    <dbReference type="NCBI Taxonomy" id="191504"/>
    <lineage>
        <taxon>Eukaryota</taxon>
        <taxon>Viridiplantae</taxon>
        <taxon>Streptophyta</taxon>
        <taxon>Embryophyta</taxon>
        <taxon>Tracheophyta</taxon>
        <taxon>Spermatophyta</taxon>
        <taxon>Magnoliopsida</taxon>
        <taxon>Liliopsida</taxon>
        <taxon>Poales</taxon>
        <taxon>Poaceae</taxon>
        <taxon>PACMAD clade</taxon>
        <taxon>Chloridoideae</taxon>
        <taxon>Cynodonteae</taxon>
        <taxon>Eleusininae</taxon>
        <taxon>Eleusine</taxon>
    </lineage>
</organism>
<protein>
    <submittedName>
        <fullName evidence="1">Uncharacterized protein</fullName>
    </submittedName>
</protein>
<sequence length="198" mass="21764">MYDMVYTKAPVAYTSSMTRDASSAWMPASHTRYSWVGWPSMWPQSRLGLLLQVQVVGSANHEAAAAKGAALGTVSVTVQPPQLCFRQAIQLQSLFLAAQGGQDVACPRRLDLHPTRTTREVYTSPHGAETAILILDFNSVRSVVEDLGDEPDKTAEVFFRGSRVLYSYQEAIEECLSESSKQGVNKIFNMMASVLNVT</sequence>
<name>A0AAV5DJN6_ELECO</name>
<evidence type="ECO:0000313" key="2">
    <source>
        <dbReference type="Proteomes" id="UP001054889"/>
    </source>
</evidence>
<proteinExistence type="predicted"/>
<accession>A0AAV5DJN6</accession>
<comment type="caution">
    <text evidence="1">The sequence shown here is derived from an EMBL/GenBank/DDBJ whole genome shotgun (WGS) entry which is preliminary data.</text>
</comment>
<reference evidence="1" key="1">
    <citation type="journal article" date="2018" name="DNA Res.">
        <title>Multiple hybrid de novo genome assembly of finger millet, an orphan allotetraploid crop.</title>
        <authorList>
            <person name="Hatakeyama M."/>
            <person name="Aluri S."/>
            <person name="Balachadran M.T."/>
            <person name="Sivarajan S.R."/>
            <person name="Patrignani A."/>
            <person name="Gruter S."/>
            <person name="Poveda L."/>
            <person name="Shimizu-Inatsugi R."/>
            <person name="Baeten J."/>
            <person name="Francoijs K.J."/>
            <person name="Nataraja K.N."/>
            <person name="Reddy Y.A.N."/>
            <person name="Phadnis S."/>
            <person name="Ravikumar R.L."/>
            <person name="Schlapbach R."/>
            <person name="Sreeman S.M."/>
            <person name="Shimizu K.K."/>
        </authorList>
    </citation>
    <scope>NUCLEOTIDE SEQUENCE</scope>
</reference>
<reference evidence="1" key="2">
    <citation type="submission" date="2021-12" db="EMBL/GenBank/DDBJ databases">
        <title>Resequencing data analysis of finger millet.</title>
        <authorList>
            <person name="Hatakeyama M."/>
            <person name="Aluri S."/>
            <person name="Balachadran M.T."/>
            <person name="Sivarajan S.R."/>
            <person name="Poveda L."/>
            <person name="Shimizu-Inatsugi R."/>
            <person name="Schlapbach R."/>
            <person name="Sreeman S.M."/>
            <person name="Shimizu K.K."/>
        </authorList>
    </citation>
    <scope>NUCLEOTIDE SEQUENCE</scope>
</reference>
<dbReference type="AlphaFoldDB" id="A0AAV5DJN6"/>